<evidence type="ECO:0000259" key="1">
    <source>
        <dbReference type="Pfam" id="PF13456"/>
    </source>
</evidence>
<dbReference type="Pfam" id="PF13456">
    <property type="entry name" value="RVT_3"/>
    <property type="match status" value="1"/>
</dbReference>
<comment type="caution">
    <text evidence="3">The sequence shown here is derived from an EMBL/GenBank/DDBJ whole genome shotgun (WGS) entry which is preliminary data.</text>
</comment>
<feature type="domain" description="Reverse transcriptase zinc-binding" evidence="2">
    <location>
        <begin position="5"/>
        <end position="75"/>
    </location>
</feature>
<dbReference type="GO" id="GO:0003676">
    <property type="term" value="F:nucleic acid binding"/>
    <property type="evidence" value="ECO:0007669"/>
    <property type="project" value="InterPro"/>
</dbReference>
<dbReference type="GO" id="GO:0004523">
    <property type="term" value="F:RNA-DNA hybrid ribonuclease activity"/>
    <property type="evidence" value="ECO:0007669"/>
    <property type="project" value="InterPro"/>
</dbReference>
<evidence type="ECO:0008006" key="5">
    <source>
        <dbReference type="Google" id="ProtNLM"/>
    </source>
</evidence>
<dbReference type="Pfam" id="PF13966">
    <property type="entry name" value="zf-RVT"/>
    <property type="match status" value="1"/>
</dbReference>
<feature type="domain" description="RNase H type-1" evidence="1">
    <location>
        <begin position="180"/>
        <end position="245"/>
    </location>
</feature>
<reference evidence="3" key="1">
    <citation type="submission" date="2022-07" db="EMBL/GenBank/DDBJ databases">
        <authorList>
            <person name="Macas J."/>
            <person name="Novak P."/>
            <person name="Neumann P."/>
        </authorList>
    </citation>
    <scope>NUCLEOTIDE SEQUENCE</scope>
</reference>
<evidence type="ECO:0000313" key="4">
    <source>
        <dbReference type="Proteomes" id="UP001152523"/>
    </source>
</evidence>
<organism evidence="3 4">
    <name type="scientific">Cuscuta epithymum</name>
    <dbReference type="NCBI Taxonomy" id="186058"/>
    <lineage>
        <taxon>Eukaryota</taxon>
        <taxon>Viridiplantae</taxon>
        <taxon>Streptophyta</taxon>
        <taxon>Embryophyta</taxon>
        <taxon>Tracheophyta</taxon>
        <taxon>Spermatophyta</taxon>
        <taxon>Magnoliopsida</taxon>
        <taxon>eudicotyledons</taxon>
        <taxon>Gunneridae</taxon>
        <taxon>Pentapetalae</taxon>
        <taxon>asterids</taxon>
        <taxon>lamiids</taxon>
        <taxon>Solanales</taxon>
        <taxon>Convolvulaceae</taxon>
        <taxon>Cuscuteae</taxon>
        <taxon>Cuscuta</taxon>
        <taxon>Cuscuta subgen. Cuscuta</taxon>
    </lineage>
</organism>
<dbReference type="InterPro" id="IPR026960">
    <property type="entry name" value="RVT-Znf"/>
</dbReference>
<dbReference type="AlphaFoldDB" id="A0AAV0BUH7"/>
<evidence type="ECO:0000259" key="2">
    <source>
        <dbReference type="Pfam" id="PF13966"/>
    </source>
</evidence>
<dbReference type="Proteomes" id="UP001152523">
    <property type="component" value="Unassembled WGS sequence"/>
</dbReference>
<keyword evidence="4" id="KW-1185">Reference proteome</keyword>
<dbReference type="EMBL" id="CAMAPF010000001">
    <property type="protein sequence ID" value="CAH9050204.1"/>
    <property type="molecule type" value="Genomic_DNA"/>
</dbReference>
<evidence type="ECO:0000313" key="3">
    <source>
        <dbReference type="EMBL" id="CAH9050204.1"/>
    </source>
</evidence>
<gene>
    <name evidence="3" type="ORF">CEPIT_LOCUS49</name>
</gene>
<sequence>MKREPIESIWKNFWDLNIPPKLKHFLWRLVSGCLATKEHLWRRKATDDPTCPVCAGMTEDISHMLFFCKFSSQLWKNEIWGNLVMVAPTMSAKELLGWAMKNLSQGIYSFIINCWAAWRCRNKVVFEQKEPQVELIRMGFNQYIEDFQTYASKVYKGPESYLNNRPEKWNKPSSGFVKANCDAAVFKGGGLGLGAIIRDEHDALVMAGVKRMDMNWEAEMAEHAAGVYALQVAYQVGARKVILDSELVTH</sequence>
<dbReference type="InterPro" id="IPR002156">
    <property type="entry name" value="RNaseH_domain"/>
</dbReference>
<protein>
    <recommendedName>
        <fullName evidence="5">Reverse transcriptase zinc-binding domain-containing protein</fullName>
    </recommendedName>
</protein>
<proteinExistence type="predicted"/>
<dbReference type="PANTHER" id="PTHR47074">
    <property type="entry name" value="BNAC02G40300D PROTEIN"/>
    <property type="match status" value="1"/>
</dbReference>
<dbReference type="PANTHER" id="PTHR47074:SF48">
    <property type="entry name" value="POLYNUCLEOTIDYL TRANSFERASE, RIBONUCLEASE H-LIKE SUPERFAMILY PROTEIN"/>
    <property type="match status" value="1"/>
</dbReference>
<dbReference type="InterPro" id="IPR052929">
    <property type="entry name" value="RNase_H-like_EbsB-rel"/>
</dbReference>
<accession>A0AAV0BUH7</accession>
<name>A0AAV0BUH7_9ASTE</name>